<dbReference type="EMBL" id="JANIEX010001228">
    <property type="protein sequence ID" value="KAJ3560153.1"/>
    <property type="molecule type" value="Genomic_DNA"/>
</dbReference>
<comment type="caution">
    <text evidence="1">The sequence shown here is derived from an EMBL/GenBank/DDBJ whole genome shotgun (WGS) entry which is preliminary data.</text>
</comment>
<keyword evidence="2" id="KW-1185">Reference proteome</keyword>
<organism evidence="1 2">
    <name type="scientific">Leucocoprinus birnbaumii</name>
    <dbReference type="NCBI Taxonomy" id="56174"/>
    <lineage>
        <taxon>Eukaryota</taxon>
        <taxon>Fungi</taxon>
        <taxon>Dikarya</taxon>
        <taxon>Basidiomycota</taxon>
        <taxon>Agaricomycotina</taxon>
        <taxon>Agaricomycetes</taxon>
        <taxon>Agaricomycetidae</taxon>
        <taxon>Agaricales</taxon>
        <taxon>Agaricineae</taxon>
        <taxon>Agaricaceae</taxon>
        <taxon>Leucocoprinus</taxon>
    </lineage>
</organism>
<evidence type="ECO:0000313" key="1">
    <source>
        <dbReference type="EMBL" id="KAJ3560153.1"/>
    </source>
</evidence>
<sequence length="253" mass="28007">MASNPDISWPDDVDTPPQSPILMSWPIEIITPSQLPYQPACDVYDVELDCIIIDDPGSQLGLGSPLPPSAIGHHGDALLPPHFDIDRGTHFDDNDRPSDKTLQVVLPRYHSPGSNSRSLTQDVGLYTLACASLEWAHHDTIYQFLPQVIPMPAIDAAACSVVGQTFTAPPSLLFDNIEFQMLGFPHLDVNADILTPVVPGSEHRFTKGIWRAMRFPELDISTEFLTQGVDSIRLYLPQLVIYIHRDTVYGSII</sequence>
<dbReference type="Proteomes" id="UP001213000">
    <property type="component" value="Unassembled WGS sequence"/>
</dbReference>
<name>A0AAD5YPB8_9AGAR</name>
<protein>
    <submittedName>
        <fullName evidence="1">Uncharacterized protein</fullName>
    </submittedName>
</protein>
<accession>A0AAD5YPB8</accession>
<evidence type="ECO:0000313" key="2">
    <source>
        <dbReference type="Proteomes" id="UP001213000"/>
    </source>
</evidence>
<dbReference type="AlphaFoldDB" id="A0AAD5YPB8"/>
<gene>
    <name evidence="1" type="ORF">NP233_g11021</name>
</gene>
<proteinExistence type="predicted"/>
<reference evidence="1" key="1">
    <citation type="submission" date="2022-07" db="EMBL/GenBank/DDBJ databases">
        <title>Genome Sequence of Leucocoprinus birnbaumii.</title>
        <authorList>
            <person name="Buettner E."/>
        </authorList>
    </citation>
    <scope>NUCLEOTIDE SEQUENCE</scope>
    <source>
        <strain evidence="1">VT141</strain>
    </source>
</reference>